<feature type="active site" description="Proton donor/acceptor" evidence="3">
    <location>
        <position position="144"/>
    </location>
</feature>
<evidence type="ECO:0000256" key="1">
    <source>
        <dbReference type="ARBA" id="ARBA00023235"/>
    </source>
</evidence>
<name>A0A849L0S2_9RHOB</name>
<accession>A0A849L0S2</accession>
<comment type="similarity">
    <text evidence="2">Belongs to the hyi family.</text>
</comment>
<keyword evidence="6" id="KW-1185">Reference proteome</keyword>
<dbReference type="PANTHER" id="PTHR43489:SF6">
    <property type="entry name" value="HYDROXYPYRUVATE ISOMERASE-RELATED"/>
    <property type="match status" value="1"/>
</dbReference>
<evidence type="ECO:0000313" key="6">
    <source>
        <dbReference type="Proteomes" id="UP000572377"/>
    </source>
</evidence>
<dbReference type="Pfam" id="PF01261">
    <property type="entry name" value="AP_endonuc_2"/>
    <property type="match status" value="1"/>
</dbReference>
<evidence type="ECO:0000256" key="2">
    <source>
        <dbReference type="PIRNR" id="PIRNR006241"/>
    </source>
</evidence>
<dbReference type="GO" id="GO:0008903">
    <property type="term" value="F:hydroxypyruvate isomerase activity"/>
    <property type="evidence" value="ECO:0007669"/>
    <property type="project" value="TreeGrafter"/>
</dbReference>
<feature type="active site" description="Proton donor/acceptor" evidence="3">
    <location>
        <position position="241"/>
    </location>
</feature>
<gene>
    <name evidence="5" type="ORF">HMH01_05335</name>
</gene>
<evidence type="ECO:0000256" key="3">
    <source>
        <dbReference type="PIRSR" id="PIRSR006241-50"/>
    </source>
</evidence>
<evidence type="ECO:0000313" key="5">
    <source>
        <dbReference type="EMBL" id="NNU79861.1"/>
    </source>
</evidence>
<dbReference type="InterPro" id="IPR013022">
    <property type="entry name" value="Xyl_isomerase-like_TIM-brl"/>
</dbReference>
<reference evidence="5 6" key="1">
    <citation type="submission" date="2020-05" db="EMBL/GenBank/DDBJ databases">
        <title>Gimesia benthica sp. nov., a novel planctomycete isolated from a deep-sea water sample of the Northwest Indian Ocean.</title>
        <authorList>
            <person name="Wang J."/>
            <person name="Ruan C."/>
            <person name="Song L."/>
            <person name="Zhu Y."/>
            <person name="Li A."/>
            <person name="Zheng X."/>
            <person name="Wang L."/>
            <person name="Lu Z."/>
            <person name="Huang Y."/>
            <person name="Du W."/>
            <person name="Zhou Y."/>
            <person name="Huang L."/>
            <person name="Dai X."/>
        </authorList>
    </citation>
    <scope>NUCLEOTIDE SEQUENCE [LARGE SCALE GENOMIC DNA]</scope>
    <source>
        <strain evidence="5 6">YYQ-30</strain>
    </source>
</reference>
<keyword evidence="1 2" id="KW-0413">Isomerase</keyword>
<feature type="domain" description="Xylose isomerase-like TIM barrel" evidence="4">
    <location>
        <begin position="27"/>
        <end position="257"/>
    </location>
</feature>
<dbReference type="InterPro" id="IPR026040">
    <property type="entry name" value="HyI-like"/>
</dbReference>
<dbReference type="RefSeq" id="WP_171323183.1">
    <property type="nucleotide sequence ID" value="NZ_JABFBC010000001.1"/>
</dbReference>
<dbReference type="FunFam" id="3.20.20.150:FF:000007">
    <property type="entry name" value="Hydroxypyruvate isomerase"/>
    <property type="match status" value="1"/>
</dbReference>
<dbReference type="EMBL" id="JABFBC010000001">
    <property type="protein sequence ID" value="NNU79861.1"/>
    <property type="molecule type" value="Genomic_DNA"/>
</dbReference>
<dbReference type="PIRSF" id="PIRSF006241">
    <property type="entry name" value="HyI"/>
    <property type="match status" value="1"/>
</dbReference>
<dbReference type="InterPro" id="IPR036237">
    <property type="entry name" value="Xyl_isomerase-like_sf"/>
</dbReference>
<protein>
    <submittedName>
        <fullName evidence="5">TIM barrel protein</fullName>
    </submittedName>
</protein>
<dbReference type="AlphaFoldDB" id="A0A849L0S2"/>
<dbReference type="Proteomes" id="UP000572377">
    <property type="component" value="Unassembled WGS sequence"/>
</dbReference>
<evidence type="ECO:0000259" key="4">
    <source>
        <dbReference type="Pfam" id="PF01261"/>
    </source>
</evidence>
<comment type="caution">
    <text evidence="5">The sequence shown here is derived from an EMBL/GenBank/DDBJ whole genome shotgun (WGS) entry which is preliminary data.</text>
</comment>
<dbReference type="Gene3D" id="3.20.20.150">
    <property type="entry name" value="Divalent-metal-dependent TIM barrel enzymes"/>
    <property type="match status" value="1"/>
</dbReference>
<dbReference type="PANTHER" id="PTHR43489">
    <property type="entry name" value="ISOMERASE"/>
    <property type="match status" value="1"/>
</dbReference>
<dbReference type="SUPFAM" id="SSF51658">
    <property type="entry name" value="Xylose isomerase-like"/>
    <property type="match status" value="1"/>
</dbReference>
<organism evidence="5 6">
    <name type="scientific">Halovulum dunhuangense</name>
    <dbReference type="NCBI Taxonomy" id="1505036"/>
    <lineage>
        <taxon>Bacteria</taxon>
        <taxon>Pseudomonadati</taxon>
        <taxon>Pseudomonadota</taxon>
        <taxon>Alphaproteobacteria</taxon>
        <taxon>Rhodobacterales</taxon>
        <taxon>Paracoccaceae</taxon>
        <taxon>Halovulum</taxon>
    </lineage>
</organism>
<sequence length="261" mass="28588">MTGERLSFSANLGFLWTDLRLPERVVAAKRAGFDAVECHFPYDTDIADLRAALRDTGLPMLSLNTRPGDPAAGEFGLAALPGRAAEAQAAMDEAMEYAAAIGCGMVHVMAGRTPDIGDADRVFRDNLCHACKLAKPHDIRILIEPINRIDVPGYHLHRLEDAATLVGELGDDALRIMFDCYHMQRGGGDLLRRFIRHAAMIGHVQFAGVPDRGEPDRGEVAYPWLLKAFRQAGYRGAFGAEYRPSAGVEQGLGWLDAFRRA</sequence>
<proteinExistence type="inferred from homology"/>
<dbReference type="GO" id="GO:0046487">
    <property type="term" value="P:glyoxylate metabolic process"/>
    <property type="evidence" value="ECO:0007669"/>
    <property type="project" value="TreeGrafter"/>
</dbReference>
<dbReference type="InterPro" id="IPR050417">
    <property type="entry name" value="Sugar_Epim/Isomerase"/>
</dbReference>